<dbReference type="Proteomes" id="UP000323176">
    <property type="component" value="Unassembled WGS sequence"/>
</dbReference>
<evidence type="ECO:0000313" key="3">
    <source>
        <dbReference type="EMBL" id="TXJ39690.1"/>
    </source>
</evidence>
<evidence type="ECO:0000256" key="1">
    <source>
        <dbReference type="SAM" id="MobiDB-lite"/>
    </source>
</evidence>
<name>A0A5C8ETY5_BRAPL</name>
<protein>
    <submittedName>
        <fullName evidence="3">Uncharacterized protein</fullName>
    </submittedName>
</protein>
<comment type="caution">
    <text evidence="3">The sequence shown here is derived from an EMBL/GenBank/DDBJ whole genome shotgun (WGS) entry which is preliminary data.</text>
</comment>
<feature type="compositionally biased region" description="Basic and acidic residues" evidence="1">
    <location>
        <begin position="1"/>
        <end position="12"/>
    </location>
</feature>
<keyword evidence="2" id="KW-0472">Membrane</keyword>
<keyword evidence="2" id="KW-0812">Transmembrane</keyword>
<dbReference type="EMBL" id="SAXY01000058">
    <property type="protein sequence ID" value="TXJ39690.1"/>
    <property type="molecule type" value="Genomic_DNA"/>
</dbReference>
<dbReference type="AlphaFoldDB" id="A0A5C8ETY5"/>
<feature type="transmembrane region" description="Helical" evidence="2">
    <location>
        <begin position="108"/>
        <end position="133"/>
    </location>
</feature>
<sequence length="143" mass="16163">MSNNKNNKENINKEQNQSIINKNDKTSTIHNQIERTLSMVMQSSNPIVKLSEENINKMIDVEKETIQGKNNDRKDERKFILILVISLTLIFVSLILFILIIFKDNTEFLKIVIPPIITLVLGTVSGGAGGYGIGYKRGRNSDE</sequence>
<dbReference type="OrthoDB" id="309080at2"/>
<feature type="region of interest" description="Disordered" evidence="1">
    <location>
        <begin position="1"/>
        <end position="25"/>
    </location>
</feature>
<gene>
    <name evidence="3" type="ORF">EPJ72_09760</name>
</gene>
<evidence type="ECO:0000313" key="4">
    <source>
        <dbReference type="Proteomes" id="UP000323176"/>
    </source>
</evidence>
<proteinExistence type="predicted"/>
<keyword evidence="2" id="KW-1133">Transmembrane helix</keyword>
<feature type="transmembrane region" description="Helical" evidence="2">
    <location>
        <begin position="79"/>
        <end position="102"/>
    </location>
</feature>
<reference evidence="3 4" key="1">
    <citation type="journal article" date="1992" name="Lakartidningen">
        <title>[Penicillin V and not amoxicillin is the first choice preparation in acute otitis].</title>
        <authorList>
            <person name="Kamme C."/>
            <person name="Lundgren K."/>
            <person name="Prellner K."/>
        </authorList>
    </citation>
    <scope>NUCLEOTIDE SEQUENCE [LARGE SCALE GENOMIC DNA]</scope>
    <source>
        <strain evidence="3 4">PC5538III-hc</strain>
    </source>
</reference>
<accession>A0A5C8ETY5</accession>
<evidence type="ECO:0000256" key="2">
    <source>
        <dbReference type="SAM" id="Phobius"/>
    </source>
</evidence>
<organism evidence="3 4">
    <name type="scientific">Brachyspira pilosicoli</name>
    <name type="common">Serpulina pilosicoli</name>
    <dbReference type="NCBI Taxonomy" id="52584"/>
    <lineage>
        <taxon>Bacteria</taxon>
        <taxon>Pseudomonadati</taxon>
        <taxon>Spirochaetota</taxon>
        <taxon>Spirochaetia</taxon>
        <taxon>Brachyspirales</taxon>
        <taxon>Brachyspiraceae</taxon>
        <taxon>Brachyspira</taxon>
    </lineage>
</organism>